<dbReference type="AlphaFoldDB" id="J4UEN9"/>
<protein>
    <recommendedName>
        <fullName evidence="4">Ricin B lectin domain-containing protein</fullName>
    </recommendedName>
</protein>
<dbReference type="RefSeq" id="XP_014180862.1">
    <property type="nucleotide sequence ID" value="XM_014325387.1"/>
</dbReference>
<evidence type="ECO:0008006" key="4">
    <source>
        <dbReference type="Google" id="ProtNLM"/>
    </source>
</evidence>
<evidence type="ECO:0000256" key="1">
    <source>
        <dbReference type="SAM" id="SignalP"/>
    </source>
</evidence>
<organism evidence="2 3">
    <name type="scientific">Trichosporon asahii var. asahii (strain ATCC 90039 / CBS 2479 / JCM 2466 / KCTC 7840 / NBRC 103889/ NCYC 2677 / UAMH 7654)</name>
    <name type="common">Yeast</name>
    <dbReference type="NCBI Taxonomy" id="1186058"/>
    <lineage>
        <taxon>Eukaryota</taxon>
        <taxon>Fungi</taxon>
        <taxon>Dikarya</taxon>
        <taxon>Basidiomycota</taxon>
        <taxon>Agaricomycotina</taxon>
        <taxon>Tremellomycetes</taxon>
        <taxon>Trichosporonales</taxon>
        <taxon>Trichosporonaceae</taxon>
        <taxon>Trichosporon</taxon>
    </lineage>
</organism>
<name>J4UEN9_TRIAS</name>
<proteinExistence type="predicted"/>
<dbReference type="InterPro" id="IPR035992">
    <property type="entry name" value="Ricin_B-like_lectins"/>
</dbReference>
<dbReference type="HOGENOM" id="CLU_1579622_0_0_1"/>
<dbReference type="KEGG" id="tasa:A1Q1_01106"/>
<sequence>MLGLSLTLLVLASQALADWTVTISPKSDPSRCFTSTGVGNPVKILPCDSSESQKWTTWEGCGSLIWQSSTGKDIILQAGYRLTPDWPERAWQPKAGSVVILNSTWTRPDTGMTFLRKEGHIENAFADQFVGYNQCLDWKDGAGEVLQLWNCVEGNSNQQFDVRYA</sequence>
<dbReference type="SUPFAM" id="SSF50370">
    <property type="entry name" value="Ricin B-like lectins"/>
    <property type="match status" value="1"/>
</dbReference>
<feature type="chain" id="PRO_5003780503" description="Ricin B lectin domain-containing protein" evidence="1">
    <location>
        <begin position="18"/>
        <end position="165"/>
    </location>
</feature>
<dbReference type="GeneID" id="25984620"/>
<evidence type="ECO:0000313" key="3">
    <source>
        <dbReference type="Proteomes" id="UP000002748"/>
    </source>
</evidence>
<keyword evidence="1" id="KW-0732">Signal</keyword>
<gene>
    <name evidence="2" type="ORF">A1Q1_01106</name>
</gene>
<dbReference type="EMBL" id="ALBS01000158">
    <property type="protein sequence ID" value="EJT49750.1"/>
    <property type="molecule type" value="Genomic_DNA"/>
</dbReference>
<dbReference type="Proteomes" id="UP000002748">
    <property type="component" value="Unassembled WGS sequence"/>
</dbReference>
<comment type="caution">
    <text evidence="2">The sequence shown here is derived from an EMBL/GenBank/DDBJ whole genome shotgun (WGS) entry which is preliminary data.</text>
</comment>
<reference evidence="2 3" key="1">
    <citation type="journal article" date="2012" name="Eukaryot. Cell">
        <title>Draft genome sequence of CBS 2479, the standard type strain of Trichosporon asahii.</title>
        <authorList>
            <person name="Yang R.Y."/>
            <person name="Li H.T."/>
            <person name="Zhu H."/>
            <person name="Zhou G.P."/>
            <person name="Wang M."/>
            <person name="Wang L."/>
        </authorList>
    </citation>
    <scope>NUCLEOTIDE SEQUENCE [LARGE SCALE GENOMIC DNA]</scope>
    <source>
        <strain evidence="3">ATCC 90039 / CBS 2479 / JCM 2466 / KCTC 7840 / NCYC 2677 / UAMH 7654</strain>
    </source>
</reference>
<dbReference type="OrthoDB" id="6770063at2759"/>
<accession>J4UEN9</accession>
<evidence type="ECO:0000313" key="2">
    <source>
        <dbReference type="EMBL" id="EJT49750.1"/>
    </source>
</evidence>
<feature type="signal peptide" evidence="1">
    <location>
        <begin position="1"/>
        <end position="17"/>
    </location>
</feature>
<dbReference type="VEuPathDB" id="FungiDB:A1Q1_01106"/>
<dbReference type="Gene3D" id="2.80.10.50">
    <property type="match status" value="1"/>
</dbReference>